<accession>A0A8S9PU31</accession>
<dbReference type="EMBL" id="QGKX02001347">
    <property type="protein sequence ID" value="KAF3524349.1"/>
    <property type="molecule type" value="Genomic_DNA"/>
</dbReference>
<keyword evidence="1" id="KW-0812">Transmembrane</keyword>
<reference evidence="2" key="1">
    <citation type="submission" date="2019-12" db="EMBL/GenBank/DDBJ databases">
        <title>Genome sequencing and annotation of Brassica cretica.</title>
        <authorList>
            <person name="Studholme D.J."/>
            <person name="Sarris P."/>
        </authorList>
    </citation>
    <scope>NUCLEOTIDE SEQUENCE</scope>
    <source>
        <strain evidence="2">PFS-109/04</strain>
        <tissue evidence="2">Leaf</tissue>
    </source>
</reference>
<keyword evidence="1" id="KW-1133">Transmembrane helix</keyword>
<evidence type="ECO:0000256" key="1">
    <source>
        <dbReference type="SAM" id="Phobius"/>
    </source>
</evidence>
<dbReference type="Proteomes" id="UP000712600">
    <property type="component" value="Unassembled WGS sequence"/>
</dbReference>
<evidence type="ECO:0000313" key="2">
    <source>
        <dbReference type="EMBL" id="KAF3524349.1"/>
    </source>
</evidence>
<feature type="transmembrane region" description="Helical" evidence="1">
    <location>
        <begin position="33"/>
        <end position="55"/>
    </location>
</feature>
<gene>
    <name evidence="2" type="ORF">F2Q69_00046346</name>
</gene>
<organism evidence="2 3">
    <name type="scientific">Brassica cretica</name>
    <name type="common">Mustard</name>
    <dbReference type="NCBI Taxonomy" id="69181"/>
    <lineage>
        <taxon>Eukaryota</taxon>
        <taxon>Viridiplantae</taxon>
        <taxon>Streptophyta</taxon>
        <taxon>Embryophyta</taxon>
        <taxon>Tracheophyta</taxon>
        <taxon>Spermatophyta</taxon>
        <taxon>Magnoliopsida</taxon>
        <taxon>eudicotyledons</taxon>
        <taxon>Gunneridae</taxon>
        <taxon>Pentapetalae</taxon>
        <taxon>rosids</taxon>
        <taxon>malvids</taxon>
        <taxon>Brassicales</taxon>
        <taxon>Brassicaceae</taxon>
        <taxon>Brassiceae</taxon>
        <taxon>Brassica</taxon>
    </lineage>
</organism>
<evidence type="ECO:0000313" key="3">
    <source>
        <dbReference type="Proteomes" id="UP000712600"/>
    </source>
</evidence>
<comment type="caution">
    <text evidence="2">The sequence shown here is derived from an EMBL/GenBank/DDBJ whole genome shotgun (WGS) entry which is preliminary data.</text>
</comment>
<sequence length="86" mass="10245">MRYVLLEQAAESDWTAVCGCEVIAWKLTAELKLFLEVVLSLLLFVFSFVLVFSVYEVEFVRERMLEPRRRATCWRLGVLEECNFWF</sequence>
<proteinExistence type="predicted"/>
<protein>
    <submittedName>
        <fullName evidence="2">Uncharacterized protein</fullName>
    </submittedName>
</protein>
<keyword evidence="1" id="KW-0472">Membrane</keyword>
<name>A0A8S9PU31_BRACR</name>
<dbReference type="AlphaFoldDB" id="A0A8S9PU31"/>